<feature type="binding site" evidence="2">
    <location>
        <position position="128"/>
    </location>
    <ligand>
        <name>Mg(2+)</name>
        <dbReference type="ChEBI" id="CHEBI:18420"/>
        <label>1</label>
    </ligand>
</feature>
<comment type="caution">
    <text evidence="5">The sequence shown here is derived from an EMBL/GenBank/DDBJ whole genome shotgun (WGS) entry which is preliminary data.</text>
</comment>
<feature type="binding site" evidence="2">
    <location>
        <position position="53"/>
    </location>
    <ligand>
        <name>Mg(2+)</name>
        <dbReference type="ChEBI" id="CHEBI:18420"/>
        <label>2</label>
    </ligand>
</feature>
<evidence type="ECO:0000313" key="7">
    <source>
        <dbReference type="Proteomes" id="UP000228987"/>
    </source>
</evidence>
<organism evidence="5 7">
    <name type="scientific">SAR86 cluster bacterium</name>
    <dbReference type="NCBI Taxonomy" id="2030880"/>
    <lineage>
        <taxon>Bacteria</taxon>
        <taxon>Pseudomonadati</taxon>
        <taxon>Pseudomonadota</taxon>
        <taxon>Gammaproteobacteria</taxon>
        <taxon>SAR86 cluster</taxon>
    </lineage>
</organism>
<keyword evidence="1 2" id="KW-0784">Thiamine biosynthesis</keyword>
<dbReference type="UniPathway" id="UPA00060">
    <property type="reaction ID" value="UER00142"/>
</dbReference>
<dbReference type="InterPro" id="IPR036921">
    <property type="entry name" value="PurM-like_N_sf"/>
</dbReference>
<feature type="binding site" evidence="2">
    <location>
        <position position="36"/>
    </location>
    <ligand>
        <name>Mg(2+)</name>
        <dbReference type="ChEBI" id="CHEBI:18420"/>
        <label>4</label>
    </ligand>
</feature>
<dbReference type="Pfam" id="PF02769">
    <property type="entry name" value="AIRS_C"/>
    <property type="match status" value="1"/>
</dbReference>
<dbReference type="PIRSF" id="PIRSF005303">
    <property type="entry name" value="Thiam_monoph_kin"/>
    <property type="match status" value="1"/>
</dbReference>
<dbReference type="SUPFAM" id="SSF56042">
    <property type="entry name" value="PurM C-terminal domain-like"/>
    <property type="match status" value="1"/>
</dbReference>
<dbReference type="InterPro" id="IPR010918">
    <property type="entry name" value="PurM-like_C_dom"/>
</dbReference>
<keyword evidence="2" id="KW-0547">Nucleotide-binding</keyword>
<keyword evidence="2 5" id="KW-0418">Kinase</keyword>
<feature type="domain" description="PurM-like C-terminal" evidence="4">
    <location>
        <begin position="156"/>
        <end position="312"/>
    </location>
</feature>
<dbReference type="GO" id="GO:0005524">
    <property type="term" value="F:ATP binding"/>
    <property type="evidence" value="ECO:0007669"/>
    <property type="project" value="UniProtKB-UniRule"/>
</dbReference>
<feature type="binding site" evidence="2">
    <location>
        <position position="272"/>
    </location>
    <ligand>
        <name>substrate</name>
    </ligand>
</feature>
<feature type="binding site" evidence="2">
    <location>
        <position position="219"/>
    </location>
    <ligand>
        <name>ATP</name>
        <dbReference type="ChEBI" id="CHEBI:30616"/>
    </ligand>
</feature>
<dbReference type="Proteomes" id="UP000228987">
    <property type="component" value="Unassembled WGS sequence"/>
</dbReference>
<dbReference type="Gene3D" id="3.90.650.10">
    <property type="entry name" value="PurM-like C-terminal domain"/>
    <property type="match status" value="1"/>
</dbReference>
<dbReference type="Pfam" id="PF00586">
    <property type="entry name" value="AIRS"/>
    <property type="match status" value="1"/>
</dbReference>
<dbReference type="InterPro" id="IPR006283">
    <property type="entry name" value="ThiL-like"/>
</dbReference>
<dbReference type="NCBIfam" id="TIGR01379">
    <property type="entry name" value="thiL"/>
    <property type="match status" value="1"/>
</dbReference>
<feature type="binding site" evidence="2">
    <location>
        <position position="220"/>
    </location>
    <ligand>
        <name>Mg(2+)</name>
        <dbReference type="ChEBI" id="CHEBI:18420"/>
        <label>5</label>
    </ligand>
</feature>
<accession>A0A2A5CD95</accession>
<keyword evidence="2" id="KW-0479">Metal-binding</keyword>
<proteinExistence type="inferred from homology"/>
<keyword evidence="2" id="KW-0808">Transferase</keyword>
<reference evidence="5" key="2">
    <citation type="journal article" date="2018" name="ISME J.">
        <title>A dynamic microbial community with high functional redundancy inhabits the cold, oxic subseafloor aquifer.</title>
        <authorList>
            <person name="Tully B.J."/>
            <person name="Wheat C.G."/>
            <person name="Glazer B.T."/>
            <person name="Huber J.A."/>
        </authorList>
    </citation>
    <scope>NUCLEOTIDE SEQUENCE</scope>
    <source>
        <strain evidence="5">NORP41</strain>
    </source>
</reference>
<evidence type="ECO:0000313" key="6">
    <source>
        <dbReference type="EMBL" id="PCJ43814.1"/>
    </source>
</evidence>
<comment type="function">
    <text evidence="2">Catalyzes the ATP-dependent phosphorylation of thiamine-monophosphate (TMP) to form thiamine-pyrophosphate (TPP), the active form of vitamin B1.</text>
</comment>
<comment type="miscellaneous">
    <text evidence="2">Reaction mechanism of ThiL seems to utilize a direct, inline transfer of the gamma-phosphate of ATP to TMP rather than a phosphorylated enzyme intermediate.</text>
</comment>
<keyword evidence="2" id="KW-0067">ATP-binding</keyword>
<dbReference type="Gene3D" id="3.30.1330.10">
    <property type="entry name" value="PurM-like, N-terminal domain"/>
    <property type="match status" value="1"/>
</dbReference>
<feature type="binding site" evidence="2">
    <location>
        <position position="53"/>
    </location>
    <ligand>
        <name>Mg(2+)</name>
        <dbReference type="ChEBI" id="CHEBI:18420"/>
        <label>1</label>
    </ligand>
</feature>
<dbReference type="EC" id="2.7.4.16" evidence="2"/>
<dbReference type="CDD" id="cd02194">
    <property type="entry name" value="ThiL"/>
    <property type="match status" value="1"/>
</dbReference>
<feature type="binding site" evidence="2">
    <location>
        <position position="152"/>
    </location>
    <ligand>
        <name>ATP</name>
        <dbReference type="ChEBI" id="CHEBI:30616"/>
    </ligand>
</feature>
<name>A0A2A5CD95_9GAMM</name>
<comment type="pathway">
    <text evidence="2">Cofactor biosynthesis; thiamine diphosphate biosynthesis; thiamine diphosphate from thiamine phosphate: step 1/1.</text>
</comment>
<dbReference type="InterPro" id="IPR016188">
    <property type="entry name" value="PurM-like_N"/>
</dbReference>
<evidence type="ECO:0000259" key="3">
    <source>
        <dbReference type="Pfam" id="PF00586"/>
    </source>
</evidence>
<keyword evidence="2" id="KW-0460">Magnesium</keyword>
<dbReference type="AlphaFoldDB" id="A0A2A5CD95"/>
<dbReference type="EMBL" id="NVWI01000004">
    <property type="protein sequence ID" value="PCJ41809.1"/>
    <property type="molecule type" value="Genomic_DNA"/>
</dbReference>
<dbReference type="HAMAP" id="MF_02128">
    <property type="entry name" value="TMP_kinase"/>
    <property type="match status" value="1"/>
</dbReference>
<reference evidence="7" key="1">
    <citation type="submission" date="2017-08" db="EMBL/GenBank/DDBJ databases">
        <title>A dynamic microbial community with high functional redundancy inhabits the cold, oxic subseafloor aquifer.</title>
        <authorList>
            <person name="Tully B.J."/>
            <person name="Wheat C.G."/>
            <person name="Glazer B.T."/>
            <person name="Huber J.A."/>
        </authorList>
    </citation>
    <scope>NUCLEOTIDE SEQUENCE [LARGE SCALE GENOMIC DNA]</scope>
</reference>
<dbReference type="InterPro" id="IPR036676">
    <property type="entry name" value="PurM-like_C_sf"/>
</dbReference>
<feature type="binding site" evidence="2">
    <location>
        <position position="81"/>
    </location>
    <ligand>
        <name>Mg(2+)</name>
        <dbReference type="ChEBI" id="CHEBI:18420"/>
        <label>3</label>
    </ligand>
</feature>
<dbReference type="GO" id="GO:0009228">
    <property type="term" value="P:thiamine biosynthetic process"/>
    <property type="evidence" value="ECO:0007669"/>
    <property type="project" value="UniProtKB-KW"/>
</dbReference>
<feature type="binding site" evidence="2">
    <location>
        <position position="81"/>
    </location>
    <ligand>
        <name>Mg(2+)</name>
        <dbReference type="ChEBI" id="CHEBI:18420"/>
        <label>2</label>
    </ligand>
</feature>
<evidence type="ECO:0000256" key="2">
    <source>
        <dbReference type="HAMAP-Rule" id="MF_02128"/>
    </source>
</evidence>
<gene>
    <name evidence="2 5" type="primary">thiL</name>
    <name evidence="6" type="ORF">COA71_02820</name>
    <name evidence="5" type="ORF">COA71_07300</name>
</gene>
<dbReference type="GO" id="GO:0009030">
    <property type="term" value="F:thiamine-phosphate kinase activity"/>
    <property type="evidence" value="ECO:0007669"/>
    <property type="project" value="UniProtKB-UniRule"/>
</dbReference>
<dbReference type="SUPFAM" id="SSF55326">
    <property type="entry name" value="PurM N-terminal domain-like"/>
    <property type="match status" value="1"/>
</dbReference>
<evidence type="ECO:0000259" key="4">
    <source>
        <dbReference type="Pfam" id="PF02769"/>
    </source>
</evidence>
<dbReference type="EMBL" id="NVWI01000001">
    <property type="protein sequence ID" value="PCJ43814.1"/>
    <property type="molecule type" value="Genomic_DNA"/>
</dbReference>
<sequence>MLAISEFDLIKDYFNKSGLIPTTEQSARIPLGIGDDCAVIDLPPERLLAVSMDTLVADVHFPAKADSGLIAQRALAVNLSDLAAMGAEPLAFTLALSLPKVEEAWLQGFSLGLEQMIQKYRCPLIGGDITKGPLSITIQVHGLLERGKILRRDSARPGELVYVSGELGAAGLAVSLLGNGMSLDKPDTKELHSAYYQPVPRVILGQSIAGIASAAIDISDGLMADLGHIAEQSGVGIVLNAKAIPISKAVKNFMGAMGDKSKGLNLALTAGDEYELALTVAEDQQEELQQKAAEINVPLTLIGRVVKGSRVKCLDSDGREIDIKNSGYRHFS</sequence>
<dbReference type="GO" id="GO:0000287">
    <property type="term" value="F:magnesium ion binding"/>
    <property type="evidence" value="ECO:0007669"/>
    <property type="project" value="UniProtKB-UniRule"/>
</dbReference>
<feature type="binding site" evidence="2">
    <location>
        <position position="217"/>
    </location>
    <ligand>
        <name>Mg(2+)</name>
        <dbReference type="ChEBI" id="CHEBI:18420"/>
        <label>3</label>
    </ligand>
</feature>
<feature type="domain" description="PurM-like N-terminal" evidence="3">
    <location>
        <begin position="34"/>
        <end position="143"/>
    </location>
</feature>
<feature type="binding site" evidence="2">
    <location>
        <position position="51"/>
    </location>
    <ligand>
        <name>Mg(2+)</name>
        <dbReference type="ChEBI" id="CHEBI:18420"/>
        <label>4</label>
    </ligand>
</feature>
<comment type="catalytic activity">
    <reaction evidence="2">
        <text>thiamine phosphate + ATP = thiamine diphosphate + ADP</text>
        <dbReference type="Rhea" id="RHEA:15913"/>
        <dbReference type="ChEBI" id="CHEBI:30616"/>
        <dbReference type="ChEBI" id="CHEBI:37575"/>
        <dbReference type="ChEBI" id="CHEBI:58937"/>
        <dbReference type="ChEBI" id="CHEBI:456216"/>
        <dbReference type="EC" id="2.7.4.16"/>
    </reaction>
</comment>
<dbReference type="PANTHER" id="PTHR30270:SF0">
    <property type="entry name" value="THIAMINE-MONOPHOSPHATE KINASE"/>
    <property type="match status" value="1"/>
</dbReference>
<evidence type="ECO:0000313" key="5">
    <source>
        <dbReference type="EMBL" id="PCJ41809.1"/>
    </source>
</evidence>
<feature type="binding site" evidence="2">
    <location>
        <position position="60"/>
    </location>
    <ligand>
        <name>substrate</name>
    </ligand>
</feature>
<dbReference type="PANTHER" id="PTHR30270">
    <property type="entry name" value="THIAMINE-MONOPHOSPHATE KINASE"/>
    <property type="match status" value="1"/>
</dbReference>
<feature type="binding site" evidence="2">
    <location>
        <position position="81"/>
    </location>
    <ligand>
        <name>Mg(2+)</name>
        <dbReference type="ChEBI" id="CHEBI:18420"/>
        <label>4</label>
    </ligand>
</feature>
<comment type="caution">
    <text evidence="2">Lacks conserved residue(s) required for the propagation of feature annotation.</text>
</comment>
<feature type="binding site" evidence="2">
    <location>
        <position position="36"/>
    </location>
    <ligand>
        <name>Mg(2+)</name>
        <dbReference type="ChEBI" id="CHEBI:18420"/>
        <label>3</label>
    </ligand>
</feature>
<evidence type="ECO:0000256" key="1">
    <source>
        <dbReference type="ARBA" id="ARBA00022977"/>
    </source>
</evidence>
<protein>
    <recommendedName>
        <fullName evidence="2">Thiamine-monophosphate kinase</fullName>
        <shortName evidence="2">TMP kinase</shortName>
        <shortName evidence="2">Thiamine-phosphate kinase</shortName>
        <ecNumber evidence="2">2.7.4.16</ecNumber>
    </recommendedName>
</protein>
<dbReference type="GO" id="GO:0009229">
    <property type="term" value="P:thiamine diphosphate biosynthetic process"/>
    <property type="evidence" value="ECO:0007669"/>
    <property type="project" value="UniProtKB-UniRule"/>
</dbReference>
<feature type="binding site" evidence="2">
    <location>
        <position position="328"/>
    </location>
    <ligand>
        <name>substrate</name>
    </ligand>
</feature>
<feature type="binding site" evidence="2">
    <location>
        <begin position="127"/>
        <end position="128"/>
    </location>
    <ligand>
        <name>ATP</name>
        <dbReference type="ChEBI" id="CHEBI:30616"/>
    </ligand>
</feature>
<comment type="similarity">
    <text evidence="2">Belongs to the thiamine-monophosphate kinase family.</text>
</comment>